<comment type="subcellular location">
    <subcellularLocation>
        <location evidence="1">Cytoplasm</location>
    </subcellularLocation>
</comment>
<gene>
    <name evidence="6" type="primary">LOC101847826</name>
</gene>
<feature type="region of interest" description="Disordered" evidence="4">
    <location>
        <begin position="98"/>
        <end position="130"/>
    </location>
</feature>
<reference evidence="6" key="1">
    <citation type="submission" date="2025-08" db="UniProtKB">
        <authorList>
            <consortium name="RefSeq"/>
        </authorList>
    </citation>
    <scope>IDENTIFICATION</scope>
</reference>
<proteinExistence type="inferred from homology"/>
<protein>
    <submittedName>
        <fullName evidence="6">Uncharacterized protein LOC101847826 isoform X2</fullName>
    </submittedName>
</protein>
<dbReference type="RefSeq" id="XP_005101938.1">
    <property type="nucleotide sequence ID" value="XM_005101881.2"/>
</dbReference>
<dbReference type="Proteomes" id="UP000694888">
    <property type="component" value="Unplaced"/>
</dbReference>
<feature type="region of interest" description="Disordered" evidence="4">
    <location>
        <begin position="42"/>
        <end position="66"/>
    </location>
</feature>
<feature type="region of interest" description="Disordered" evidence="4">
    <location>
        <begin position="308"/>
        <end position="347"/>
    </location>
</feature>
<evidence type="ECO:0000313" key="5">
    <source>
        <dbReference type="Proteomes" id="UP000694888"/>
    </source>
</evidence>
<feature type="compositionally biased region" description="Polar residues" evidence="4">
    <location>
        <begin position="268"/>
        <end position="279"/>
    </location>
</feature>
<dbReference type="CDD" id="cd22790">
    <property type="entry name" value="OTU_OTUL-like"/>
    <property type="match status" value="1"/>
</dbReference>
<name>A0ABM0JUP8_APLCA</name>
<organism evidence="5 6">
    <name type="scientific">Aplysia californica</name>
    <name type="common">California sea hare</name>
    <dbReference type="NCBI Taxonomy" id="6500"/>
    <lineage>
        <taxon>Eukaryota</taxon>
        <taxon>Metazoa</taxon>
        <taxon>Spiralia</taxon>
        <taxon>Lophotrochozoa</taxon>
        <taxon>Mollusca</taxon>
        <taxon>Gastropoda</taxon>
        <taxon>Heterobranchia</taxon>
        <taxon>Euthyneura</taxon>
        <taxon>Tectipleura</taxon>
        <taxon>Aplysiida</taxon>
        <taxon>Aplysioidea</taxon>
        <taxon>Aplysiidae</taxon>
        <taxon>Aplysia</taxon>
    </lineage>
</organism>
<feature type="compositionally biased region" description="Basic residues" evidence="4">
    <location>
        <begin position="100"/>
        <end position="109"/>
    </location>
</feature>
<evidence type="ECO:0000256" key="4">
    <source>
        <dbReference type="SAM" id="MobiDB-lite"/>
    </source>
</evidence>
<feature type="compositionally biased region" description="Basic residues" evidence="4">
    <location>
        <begin position="318"/>
        <end position="328"/>
    </location>
</feature>
<sequence>MCSQDMGSCRRGAPQPSLRRLKRKLRHYELILSLCVDHTCSHNTKEPSDSEVDDKMGNSHSKKSTPSVYYAPGYGVTLGSRPPSLDLDNDVDLREEGIRLRPHLARPRYKSPSPASDRDSAIGGVTGSEMSQSQYSEVSANRDSFYSSCTAESGFDDLMACFEDVRAQRKWSNSAKENFPPGSLRERNLNLLYRAHHGYDPGLNNLGRSVKPGLDTLSDVSSERSGIVSSRSQHSSCAGDSQRSGRVTRTNVDPLEDRFALQRHPSSDAGTTSGQSLSGRQDMGVCGGSAFTGDGVVGMSEPASTPHLLSAQSSPYGRRVHPCSRGRGHSPATGQQHFSPIRRPDGSCLDQQLDYDPSLDASESIRSFNSSGDGIDWDVELEDSGERMSTLPEFQQSLSDVQFQQSLMQRIHEWSTFAEEYNKSRSPTPHCSPIRFVRRSRSLDRHLGDSSAVLVSDHDIAGSKPTEMEPTTEKNLECLEYELQDIQGEFESITSKLHELIEQGNAKKASPKSSQAPATHTQSDAHCAASGSPAAPHSTPRPSHTWPRPQHSAGRPTINSTPHIRKMRTRWERVPSSGCSDSSRSSRASSVEYAWDLADYANNSTVSTTGDQSHLEPQVEAQSSWQHGPEVTNIGLPVVISDYSEGEWKGSTDRAKVIREGYSKIPSLLSCHRMSVVRGDNYCGLRSTLFQVLVSGHRVTNHWTGIIPVMDSLHDMYQSDSNCLAHWTFANRLPGHCADRLSSLSKCALSLYATIEEVCNLSSWEEREKRTLGLFNSSSTFDLELMEGLKLMMFLKLVEMKKLLDIGEDVPVFGHLLFARDSSETVEAFLKNHLNRVGDTGGLEQVEMCLLGYCLGVRIRVLRLSQCGQQDFDCVFPEDVPSDWPEVQLIAEDDRHYNVPLP</sequence>
<accession>A0ABM0JUP8</accession>
<evidence type="ECO:0000256" key="1">
    <source>
        <dbReference type="ARBA" id="ARBA00004496"/>
    </source>
</evidence>
<dbReference type="GeneID" id="101847826"/>
<feature type="region of interest" description="Disordered" evidence="4">
    <location>
        <begin position="503"/>
        <end position="585"/>
    </location>
</feature>
<feature type="region of interest" description="Disordered" evidence="4">
    <location>
        <begin position="214"/>
        <end position="285"/>
    </location>
</feature>
<evidence type="ECO:0000313" key="6">
    <source>
        <dbReference type="RefSeq" id="XP_005101938.1"/>
    </source>
</evidence>
<feature type="compositionally biased region" description="Basic and acidic residues" evidence="4">
    <location>
        <begin position="42"/>
        <end position="57"/>
    </location>
</feature>
<dbReference type="Pfam" id="PF16218">
    <property type="entry name" value="Peptidase_C101"/>
    <property type="match status" value="1"/>
</dbReference>
<feature type="compositionally biased region" description="Low complexity" evidence="4">
    <location>
        <begin position="218"/>
        <end position="232"/>
    </location>
</feature>
<dbReference type="PANTHER" id="PTHR33662">
    <property type="entry name" value="OTU DEUBIQUITINASE WITH LINEAR LINKAGE-SPECIFICITY A-RELATED"/>
    <property type="match status" value="1"/>
</dbReference>
<evidence type="ECO:0000256" key="3">
    <source>
        <dbReference type="ARBA" id="ARBA00022490"/>
    </source>
</evidence>
<feature type="compositionally biased region" description="Polar residues" evidence="4">
    <location>
        <begin position="511"/>
        <end position="524"/>
    </location>
</feature>
<keyword evidence="5" id="KW-1185">Reference proteome</keyword>
<feature type="compositionally biased region" description="Low complexity" evidence="4">
    <location>
        <begin position="576"/>
        <end position="585"/>
    </location>
</feature>
<feature type="compositionally biased region" description="Polar residues" evidence="4">
    <location>
        <begin position="233"/>
        <end position="251"/>
    </location>
</feature>
<keyword evidence="3" id="KW-0963">Cytoplasm</keyword>
<dbReference type="InterPro" id="IPR023235">
    <property type="entry name" value="FAM105"/>
</dbReference>
<dbReference type="PANTHER" id="PTHR33662:SF3">
    <property type="entry name" value="FIBROUS SHEATH CABYR-BINDING PROTEIN-LIKE-RELATED"/>
    <property type="match status" value="1"/>
</dbReference>
<comment type="similarity">
    <text evidence="2">Belongs to the peptidase C65 family. Otulin subfamily.</text>
</comment>
<evidence type="ECO:0000256" key="2">
    <source>
        <dbReference type="ARBA" id="ARBA00010267"/>
    </source>
</evidence>
<dbReference type="PRINTS" id="PR02055">
    <property type="entry name" value="PROTEINF105"/>
</dbReference>